<feature type="region of interest" description="Disordered" evidence="1">
    <location>
        <begin position="51"/>
        <end position="72"/>
    </location>
</feature>
<evidence type="ECO:0000313" key="5">
    <source>
        <dbReference type="Proteomes" id="UP000059847"/>
    </source>
</evidence>
<dbReference type="Proteomes" id="UP000059847">
    <property type="component" value="Chromosome"/>
</dbReference>
<protein>
    <recommendedName>
        <fullName evidence="3">Zinc finger/thioredoxin putative domain-containing protein</fullName>
    </recommendedName>
</protein>
<feature type="domain" description="Zinc finger/thioredoxin putative" evidence="3">
    <location>
        <begin position="6"/>
        <end position="39"/>
    </location>
</feature>
<keyword evidence="2" id="KW-0472">Membrane</keyword>
<sequence length="418" mass="45176">MTTTRKIQCPHCHASFNVPNAPLNQAAVKGRCGHCQQIFLVNENSVVSAPTQLSSTAETTPAPNSPTNHQQKILLNDKTVTDNVKPSTTSKKTDSDVDTNILIYDDMEMDETSDSIDGYGSLDEMDAWLTQSDAPPTLAIDAELTGITDNTDTLDTLILPSTGHSQPAIDTSISSADANDIHASVGASSGNHTSENAWLETLLEEQNQEQDEPTTSSVSQPDNTDLTQLLTNIGVKAIDEETFNQARASKIQEQGQSSSLYHHHSIAKGLWLAGCLVMLLLLSAQYVIFNIDTLVKNPTVAAWLQTICSSTACRLPHADISALTVNNISYRTSQVTAASTFSDIQANLVNESTQSQLFPSLKVSVHGKNDIIGEFIAQPKDYLSSTESQLAGERSKSVMFTVPVRAKQISQVIISPIY</sequence>
<dbReference type="Pfam" id="PF11906">
    <property type="entry name" value="DUF3426"/>
    <property type="match status" value="1"/>
</dbReference>
<organism evidence="4 5">
    <name type="scientific">Psychrobacter urativorans</name>
    <dbReference type="NCBI Taxonomy" id="45610"/>
    <lineage>
        <taxon>Bacteria</taxon>
        <taxon>Pseudomonadati</taxon>
        <taxon>Pseudomonadota</taxon>
        <taxon>Gammaproteobacteria</taxon>
        <taxon>Moraxellales</taxon>
        <taxon>Moraxellaceae</taxon>
        <taxon>Psychrobacter</taxon>
    </lineage>
</organism>
<dbReference type="AlphaFoldDB" id="A0A0M4TE11"/>
<evidence type="ECO:0000256" key="2">
    <source>
        <dbReference type="SAM" id="Phobius"/>
    </source>
</evidence>
<gene>
    <name evidence="4" type="ORF">AOC03_10955</name>
</gene>
<dbReference type="STRING" id="45610.AOC03_10955"/>
<reference evidence="4 5" key="1">
    <citation type="submission" date="2015-09" db="EMBL/GenBank/DDBJ databases">
        <title>Complete genome of Psychrobacter urativorans R10.10B.</title>
        <authorList>
            <person name="See-Too W.S."/>
            <person name="Chan K.G."/>
        </authorList>
    </citation>
    <scope>NUCLEOTIDE SEQUENCE [LARGE SCALE GENOMIC DNA]</scope>
    <source>
        <strain evidence="4 5">R10.10B</strain>
    </source>
</reference>
<dbReference type="RefSeq" id="WP_062535958.1">
    <property type="nucleotide sequence ID" value="NZ_CP012678.1"/>
</dbReference>
<dbReference type="Pfam" id="PF13717">
    <property type="entry name" value="Zn_ribbon_4"/>
    <property type="match status" value="1"/>
</dbReference>
<keyword evidence="5" id="KW-1185">Reference proteome</keyword>
<dbReference type="NCBIfam" id="TIGR02098">
    <property type="entry name" value="MJ0042_CXXC"/>
    <property type="match status" value="1"/>
</dbReference>
<dbReference type="InterPro" id="IPR011723">
    <property type="entry name" value="Znf/thioredoxin_put"/>
</dbReference>
<dbReference type="OrthoDB" id="5294582at2"/>
<dbReference type="InterPro" id="IPR021834">
    <property type="entry name" value="DUF3426"/>
</dbReference>
<evidence type="ECO:0000256" key="1">
    <source>
        <dbReference type="SAM" id="MobiDB-lite"/>
    </source>
</evidence>
<name>A0A0M4TE11_9GAMM</name>
<dbReference type="EMBL" id="CP012678">
    <property type="protein sequence ID" value="ALF60495.1"/>
    <property type="molecule type" value="Genomic_DNA"/>
</dbReference>
<accession>A0A0M4TE11</accession>
<feature type="transmembrane region" description="Helical" evidence="2">
    <location>
        <begin position="269"/>
        <end position="289"/>
    </location>
</feature>
<keyword evidence="2" id="KW-0812">Transmembrane</keyword>
<proteinExistence type="predicted"/>
<evidence type="ECO:0000259" key="3">
    <source>
        <dbReference type="Pfam" id="PF13717"/>
    </source>
</evidence>
<evidence type="ECO:0000313" key="4">
    <source>
        <dbReference type="EMBL" id="ALF60495.1"/>
    </source>
</evidence>
<dbReference type="KEGG" id="pur:AOC03_10955"/>
<keyword evidence="2" id="KW-1133">Transmembrane helix</keyword>